<dbReference type="Pfam" id="PF02624">
    <property type="entry name" value="YcaO"/>
    <property type="match status" value="1"/>
</dbReference>
<comment type="caution">
    <text evidence="2">The sequence shown here is derived from an EMBL/GenBank/DDBJ whole genome shotgun (WGS) entry which is preliminary data.</text>
</comment>
<dbReference type="RefSeq" id="WP_315650428.1">
    <property type="nucleotide sequence ID" value="NZ_JAVXZY010000004.1"/>
</dbReference>
<name>A0ABU3PCI1_9BURK</name>
<proteinExistence type="predicted"/>
<dbReference type="InterPro" id="IPR003776">
    <property type="entry name" value="YcaO-like_dom"/>
</dbReference>
<dbReference type="Gene3D" id="3.30.1330.230">
    <property type="match status" value="2"/>
</dbReference>
<dbReference type="PROSITE" id="PS51664">
    <property type="entry name" value="YCAO"/>
    <property type="match status" value="1"/>
</dbReference>
<gene>
    <name evidence="2" type="ORF">RQP53_11340</name>
</gene>
<accession>A0ABU3PCI1</accession>
<evidence type="ECO:0000259" key="1">
    <source>
        <dbReference type="PROSITE" id="PS51664"/>
    </source>
</evidence>
<dbReference type="PANTHER" id="PTHR37809">
    <property type="entry name" value="RIBOSOMAL PROTEIN S12 METHYLTHIOTRANSFERASE ACCESSORY FACTOR YCAO"/>
    <property type="match status" value="1"/>
</dbReference>
<dbReference type="EMBL" id="JAVXZY010000004">
    <property type="protein sequence ID" value="MDT8999863.1"/>
    <property type="molecule type" value="Genomic_DNA"/>
</dbReference>
<sequence length="422" mass="45793">MQVFDQDLAQAKCHQGGTHRACSPAQTLARYQPLMRQLGITRLANITGLDTIGLPVWVAMRPNARGLATSQGKGLNSDCAKVSALMESIETWHAEHIELPLRQDSLANLSRHAPVIDIAGLPVYADSQLRPDMPLTWVQGWDLLQQQACWLPLDCVSTNYVQPARGAQSASFVQSSNGLSSGNHLLEAISHGLAELIERDAVALSGHAMRAAEPALRIDPASVADADCRQLLTMLERAGQLVALYDIRSDLGIPVCGCTIVDDRQALQRWRTLPAFNGYGCHLSPQIALLRAISEAVQSRLTHISGSRDDIFPSDYMRGGNPDDLLSYQQRIGSSAVTLDFAAIPSLVQPSFEADIELMLQALRRVGLKQAVVVDLSRAELGVPVVKVVVPGLAAPTPMLRGRSIRAQSRSLAQLWQMKEAA</sequence>
<protein>
    <submittedName>
        <fullName evidence="2">YcaO-like family protein</fullName>
    </submittedName>
</protein>
<dbReference type="NCBIfam" id="TIGR00702">
    <property type="entry name" value="YcaO-type kinase domain"/>
    <property type="match status" value="1"/>
</dbReference>
<dbReference type="Proteomes" id="UP001246372">
    <property type="component" value="Unassembled WGS sequence"/>
</dbReference>
<dbReference type="PANTHER" id="PTHR37809:SF1">
    <property type="entry name" value="RIBOSOMAL PROTEIN S12 METHYLTHIOTRANSFERASE ACCESSORY FACTOR YCAO"/>
    <property type="match status" value="1"/>
</dbReference>
<evidence type="ECO:0000313" key="3">
    <source>
        <dbReference type="Proteomes" id="UP001246372"/>
    </source>
</evidence>
<reference evidence="2" key="1">
    <citation type="submission" date="2023-09" db="EMBL/GenBank/DDBJ databases">
        <title>Paucibacter sp. APW11 Genome sequencing and assembly.</title>
        <authorList>
            <person name="Kim I."/>
        </authorList>
    </citation>
    <scope>NUCLEOTIDE SEQUENCE</scope>
    <source>
        <strain evidence="2">APW11</strain>
    </source>
</reference>
<evidence type="ECO:0000313" key="2">
    <source>
        <dbReference type="EMBL" id="MDT8999863.1"/>
    </source>
</evidence>
<keyword evidence="3" id="KW-1185">Reference proteome</keyword>
<feature type="domain" description="YcaO" evidence="1">
    <location>
        <begin position="72"/>
        <end position="422"/>
    </location>
</feature>
<organism evidence="2 3">
    <name type="scientific">Roseateles aquae</name>
    <dbReference type="NCBI Taxonomy" id="3077235"/>
    <lineage>
        <taxon>Bacteria</taxon>
        <taxon>Pseudomonadati</taxon>
        <taxon>Pseudomonadota</taxon>
        <taxon>Betaproteobacteria</taxon>
        <taxon>Burkholderiales</taxon>
        <taxon>Sphaerotilaceae</taxon>
        <taxon>Roseateles</taxon>
    </lineage>
</organism>